<sequence length="115" mass="12435">MTHPPGTQPAARRTPLSAEERTRAEANFVPLVAEHLRSGGRFRVSADTPEMTEVFQGVARRVGDLLGRPVVSYANGRYIVITFGEEPETSGGATRGSRPPSLHNRVSEDPPRDAG</sequence>
<proteinExistence type="predicted"/>
<gene>
    <name evidence="2" type="ORF">HD595_006607</name>
</gene>
<organism evidence="2 3">
    <name type="scientific">Nonomuraea roseoviolacea subsp. carminata</name>
    <dbReference type="NCBI Taxonomy" id="160689"/>
    <lineage>
        <taxon>Bacteria</taxon>
        <taxon>Bacillati</taxon>
        <taxon>Actinomycetota</taxon>
        <taxon>Actinomycetes</taxon>
        <taxon>Streptosporangiales</taxon>
        <taxon>Streptosporangiaceae</taxon>
        <taxon>Nonomuraea</taxon>
    </lineage>
</organism>
<protein>
    <submittedName>
        <fullName evidence="2">Uncharacterized protein</fullName>
    </submittedName>
</protein>
<evidence type="ECO:0000313" key="2">
    <source>
        <dbReference type="EMBL" id="MCP2350485.1"/>
    </source>
</evidence>
<accession>A0ABT1K961</accession>
<keyword evidence="3" id="KW-1185">Reference proteome</keyword>
<evidence type="ECO:0000256" key="1">
    <source>
        <dbReference type="SAM" id="MobiDB-lite"/>
    </source>
</evidence>
<feature type="region of interest" description="Disordered" evidence="1">
    <location>
        <begin position="84"/>
        <end position="115"/>
    </location>
</feature>
<dbReference type="EMBL" id="JAMZEC010000001">
    <property type="protein sequence ID" value="MCP2350485.1"/>
    <property type="molecule type" value="Genomic_DNA"/>
</dbReference>
<feature type="region of interest" description="Disordered" evidence="1">
    <location>
        <begin position="1"/>
        <end position="22"/>
    </location>
</feature>
<dbReference type="Proteomes" id="UP001320766">
    <property type="component" value="Unassembled WGS sequence"/>
</dbReference>
<reference evidence="2 3" key="1">
    <citation type="submission" date="2022-06" db="EMBL/GenBank/DDBJ databases">
        <title>Sequencing the genomes of 1000 actinobacteria strains.</title>
        <authorList>
            <person name="Klenk H.-P."/>
        </authorList>
    </citation>
    <scope>NUCLEOTIDE SEQUENCE [LARGE SCALE GENOMIC DNA]</scope>
    <source>
        <strain evidence="2 3">DSM 44170</strain>
    </source>
</reference>
<name>A0ABT1K961_9ACTN</name>
<comment type="caution">
    <text evidence="2">The sequence shown here is derived from an EMBL/GenBank/DDBJ whole genome shotgun (WGS) entry which is preliminary data.</text>
</comment>
<dbReference type="RefSeq" id="WP_253775879.1">
    <property type="nucleotide sequence ID" value="NZ_BAAAVE010000017.1"/>
</dbReference>
<evidence type="ECO:0000313" key="3">
    <source>
        <dbReference type="Proteomes" id="UP001320766"/>
    </source>
</evidence>
<feature type="compositionally biased region" description="Basic and acidic residues" evidence="1">
    <location>
        <begin position="105"/>
        <end position="115"/>
    </location>
</feature>